<dbReference type="EMBL" id="BART01020699">
    <property type="protein sequence ID" value="GAH05212.1"/>
    <property type="molecule type" value="Genomic_DNA"/>
</dbReference>
<evidence type="ECO:0000313" key="1">
    <source>
        <dbReference type="EMBL" id="GAH05212.1"/>
    </source>
</evidence>
<reference evidence="1" key="1">
    <citation type="journal article" date="2014" name="Front. Microbiol.">
        <title>High frequency of phylogenetically diverse reductive dehalogenase-homologous genes in deep subseafloor sedimentary metagenomes.</title>
        <authorList>
            <person name="Kawai M."/>
            <person name="Futagami T."/>
            <person name="Toyoda A."/>
            <person name="Takaki Y."/>
            <person name="Nishi S."/>
            <person name="Hori S."/>
            <person name="Arai W."/>
            <person name="Tsubouchi T."/>
            <person name="Morono Y."/>
            <person name="Uchiyama I."/>
            <person name="Ito T."/>
            <person name="Fujiyama A."/>
            <person name="Inagaki F."/>
            <person name="Takami H."/>
        </authorList>
    </citation>
    <scope>NUCLEOTIDE SEQUENCE</scope>
    <source>
        <strain evidence="1">Expedition CK06-06</strain>
    </source>
</reference>
<dbReference type="AlphaFoldDB" id="X1CCC3"/>
<accession>X1CCC3</accession>
<protein>
    <submittedName>
        <fullName evidence="1">Uncharacterized protein</fullName>
    </submittedName>
</protein>
<gene>
    <name evidence="1" type="ORF">S01H4_38388</name>
</gene>
<name>X1CCC3_9ZZZZ</name>
<comment type="caution">
    <text evidence="1">The sequence shown here is derived from an EMBL/GenBank/DDBJ whole genome shotgun (WGS) entry which is preliminary data.</text>
</comment>
<sequence length="32" mass="3756">PIPENVEVYKKQYQIYNQLMLSEMGNILEAIS</sequence>
<feature type="non-terminal residue" evidence="1">
    <location>
        <position position="1"/>
    </location>
</feature>
<organism evidence="1">
    <name type="scientific">marine sediment metagenome</name>
    <dbReference type="NCBI Taxonomy" id="412755"/>
    <lineage>
        <taxon>unclassified sequences</taxon>
        <taxon>metagenomes</taxon>
        <taxon>ecological metagenomes</taxon>
    </lineage>
</organism>
<proteinExistence type="predicted"/>